<accession>A0A498KCW5</accession>
<protein>
    <submittedName>
        <fullName evidence="1">Uncharacterized protein</fullName>
    </submittedName>
</protein>
<keyword evidence="2" id="KW-1185">Reference proteome</keyword>
<proteinExistence type="predicted"/>
<sequence length="61" mass="6915">MYKFIAAITKTGSNNQRLKTSSDLLAIGDSSEYAKASYMTATRENITRLEMKQACTCKSWW</sequence>
<dbReference type="EMBL" id="RDQH01000329">
    <property type="protein sequence ID" value="RXI03322.1"/>
    <property type="molecule type" value="Genomic_DNA"/>
</dbReference>
<name>A0A498KCW5_MALDO</name>
<reference evidence="1 2" key="1">
    <citation type="submission" date="2018-10" db="EMBL/GenBank/DDBJ databases">
        <title>A high-quality apple genome assembly.</title>
        <authorList>
            <person name="Hu J."/>
        </authorList>
    </citation>
    <scope>NUCLEOTIDE SEQUENCE [LARGE SCALE GENOMIC DNA]</scope>
    <source>
        <strain evidence="2">cv. HFTH1</strain>
        <tissue evidence="1">Young leaf</tissue>
    </source>
</reference>
<organism evidence="1 2">
    <name type="scientific">Malus domestica</name>
    <name type="common">Apple</name>
    <name type="synonym">Pyrus malus</name>
    <dbReference type="NCBI Taxonomy" id="3750"/>
    <lineage>
        <taxon>Eukaryota</taxon>
        <taxon>Viridiplantae</taxon>
        <taxon>Streptophyta</taxon>
        <taxon>Embryophyta</taxon>
        <taxon>Tracheophyta</taxon>
        <taxon>Spermatophyta</taxon>
        <taxon>Magnoliopsida</taxon>
        <taxon>eudicotyledons</taxon>
        <taxon>Gunneridae</taxon>
        <taxon>Pentapetalae</taxon>
        <taxon>rosids</taxon>
        <taxon>fabids</taxon>
        <taxon>Rosales</taxon>
        <taxon>Rosaceae</taxon>
        <taxon>Amygdaloideae</taxon>
        <taxon>Maleae</taxon>
        <taxon>Malus</taxon>
    </lineage>
</organism>
<comment type="caution">
    <text evidence="1">The sequence shown here is derived from an EMBL/GenBank/DDBJ whole genome shotgun (WGS) entry which is preliminary data.</text>
</comment>
<evidence type="ECO:0000313" key="2">
    <source>
        <dbReference type="Proteomes" id="UP000290289"/>
    </source>
</evidence>
<gene>
    <name evidence="1" type="ORF">DVH24_003974</name>
</gene>
<dbReference type="AlphaFoldDB" id="A0A498KCW5"/>
<evidence type="ECO:0000313" key="1">
    <source>
        <dbReference type="EMBL" id="RXI03322.1"/>
    </source>
</evidence>
<dbReference type="Proteomes" id="UP000290289">
    <property type="component" value="Chromosome 3"/>
</dbReference>